<feature type="chain" id="PRO_5015977557" evidence="1">
    <location>
        <begin position="22"/>
        <end position="83"/>
    </location>
</feature>
<evidence type="ECO:0000256" key="1">
    <source>
        <dbReference type="SAM" id="SignalP"/>
    </source>
</evidence>
<organism evidence="2 3">
    <name type="scientific">Methylobacterium radiodurans</name>
    <dbReference type="NCBI Taxonomy" id="2202828"/>
    <lineage>
        <taxon>Bacteria</taxon>
        <taxon>Pseudomonadati</taxon>
        <taxon>Pseudomonadota</taxon>
        <taxon>Alphaproteobacteria</taxon>
        <taxon>Hyphomicrobiales</taxon>
        <taxon>Methylobacteriaceae</taxon>
        <taxon>Methylobacterium</taxon>
    </lineage>
</organism>
<proteinExistence type="predicted"/>
<evidence type="ECO:0000313" key="3">
    <source>
        <dbReference type="Proteomes" id="UP000246058"/>
    </source>
</evidence>
<feature type="signal peptide" evidence="1">
    <location>
        <begin position="1"/>
        <end position="21"/>
    </location>
</feature>
<gene>
    <name evidence="2" type="ORF">DK427_16565</name>
</gene>
<dbReference type="KEGG" id="meti:DK427_16565"/>
<sequence>MFRKSMIVVALVTVTAGAAAAQPTHTIEAWGGHFDVPDQGAGGLFGSAAAPSAEAVGVTGAIGRSAPARQDRFRDSAARPSAR</sequence>
<name>A0A2U8VTN7_9HYPH</name>
<dbReference type="OrthoDB" id="8005097at2"/>
<dbReference type="Proteomes" id="UP000246058">
    <property type="component" value="Chromosome"/>
</dbReference>
<keyword evidence="3" id="KW-1185">Reference proteome</keyword>
<reference evidence="2 3" key="1">
    <citation type="submission" date="2018-05" db="EMBL/GenBank/DDBJ databases">
        <title>Complete Genome Sequence of Methylobacterium sp. 17Sr1-43.</title>
        <authorList>
            <person name="Srinivasan S."/>
        </authorList>
    </citation>
    <scope>NUCLEOTIDE SEQUENCE [LARGE SCALE GENOMIC DNA]</scope>
    <source>
        <strain evidence="2 3">17Sr1-43</strain>
    </source>
</reference>
<protein>
    <submittedName>
        <fullName evidence="2">Uncharacterized protein</fullName>
    </submittedName>
</protein>
<dbReference type="EMBL" id="CP029551">
    <property type="protein sequence ID" value="AWN37143.1"/>
    <property type="molecule type" value="Genomic_DNA"/>
</dbReference>
<keyword evidence="1" id="KW-0732">Signal</keyword>
<dbReference type="AlphaFoldDB" id="A0A2U8VTN7"/>
<accession>A0A2U8VTN7</accession>
<evidence type="ECO:0000313" key="2">
    <source>
        <dbReference type="EMBL" id="AWN37143.1"/>
    </source>
</evidence>